<dbReference type="EMBL" id="KV006349">
    <property type="protein sequence ID" value="KZV32793.1"/>
    <property type="molecule type" value="Genomic_DNA"/>
</dbReference>
<evidence type="ECO:0000313" key="3">
    <source>
        <dbReference type="EMBL" id="KZV32793.1"/>
    </source>
</evidence>
<dbReference type="OrthoDB" id="341730at2759"/>
<dbReference type="InterPro" id="IPR045173">
    <property type="entry name" value="Cdt1"/>
</dbReference>
<protein>
    <recommendedName>
        <fullName evidence="2">CDT1 Geminin-binding domain-containing protein</fullName>
    </recommendedName>
</protein>
<dbReference type="InterPro" id="IPR036390">
    <property type="entry name" value="WH_DNA-bd_sf"/>
</dbReference>
<dbReference type="AlphaFoldDB" id="A0A2Z7BE76"/>
<evidence type="ECO:0000259" key="2">
    <source>
        <dbReference type="SMART" id="SM01075"/>
    </source>
</evidence>
<feature type="domain" description="CDT1 Geminin-binding" evidence="2">
    <location>
        <begin position="63"/>
        <end position="192"/>
    </location>
</feature>
<feature type="compositionally biased region" description="Polar residues" evidence="1">
    <location>
        <begin position="33"/>
        <end position="44"/>
    </location>
</feature>
<evidence type="ECO:0000313" key="4">
    <source>
        <dbReference type="Proteomes" id="UP000250235"/>
    </source>
</evidence>
<dbReference type="GO" id="GO:0070182">
    <property type="term" value="F:DNA polymerase binding"/>
    <property type="evidence" value="ECO:0007669"/>
    <property type="project" value="TreeGrafter"/>
</dbReference>
<dbReference type="SUPFAM" id="SSF46785">
    <property type="entry name" value="Winged helix' DNA-binding domain"/>
    <property type="match status" value="1"/>
</dbReference>
<dbReference type="CDD" id="cd08674">
    <property type="entry name" value="Cdt1_m"/>
    <property type="match status" value="1"/>
</dbReference>
<dbReference type="Gene3D" id="1.10.10.1420">
    <property type="entry name" value="DNA replication factor Cdt1, C-terminal WH domain"/>
    <property type="match status" value="1"/>
</dbReference>
<proteinExistence type="predicted"/>
<dbReference type="GO" id="GO:0000076">
    <property type="term" value="P:DNA replication checkpoint signaling"/>
    <property type="evidence" value="ECO:0007669"/>
    <property type="project" value="TreeGrafter"/>
</dbReference>
<dbReference type="InterPro" id="IPR014939">
    <property type="entry name" value="CDT1_Gemini-bd-like"/>
</dbReference>
<dbReference type="GO" id="GO:0005634">
    <property type="term" value="C:nucleus"/>
    <property type="evidence" value="ECO:0007669"/>
    <property type="project" value="TreeGrafter"/>
</dbReference>
<dbReference type="GO" id="GO:0030174">
    <property type="term" value="P:regulation of DNA-templated DNA replication initiation"/>
    <property type="evidence" value="ECO:0007669"/>
    <property type="project" value="InterPro"/>
</dbReference>
<dbReference type="PANTHER" id="PTHR28637:SF13">
    <property type="entry name" value="EXPRESSED PROTEIN"/>
    <property type="match status" value="1"/>
</dbReference>
<name>A0A2Z7BE76_9LAMI</name>
<gene>
    <name evidence="3" type="ORF">F511_23705</name>
</gene>
<dbReference type="GO" id="GO:0071163">
    <property type="term" value="P:DNA replication preinitiation complex assembly"/>
    <property type="evidence" value="ECO:0007669"/>
    <property type="project" value="InterPro"/>
</dbReference>
<dbReference type="InterPro" id="IPR038090">
    <property type="entry name" value="Cdt1_C_WH_dom_sf"/>
</dbReference>
<dbReference type="GO" id="GO:0003677">
    <property type="term" value="F:DNA binding"/>
    <property type="evidence" value="ECO:0007669"/>
    <property type="project" value="InterPro"/>
</dbReference>
<dbReference type="Proteomes" id="UP000250235">
    <property type="component" value="Unassembled WGS sequence"/>
</dbReference>
<accession>A0A2Z7BE76</accession>
<keyword evidence="4" id="KW-1185">Reference proteome</keyword>
<dbReference type="GO" id="GO:0000278">
    <property type="term" value="P:mitotic cell cycle"/>
    <property type="evidence" value="ECO:0007669"/>
    <property type="project" value="TreeGrafter"/>
</dbReference>
<dbReference type="Pfam" id="PF08839">
    <property type="entry name" value="CDT1"/>
    <property type="match status" value="1"/>
</dbReference>
<feature type="region of interest" description="Disordered" evidence="1">
    <location>
        <begin position="1"/>
        <end position="51"/>
    </location>
</feature>
<dbReference type="SMART" id="SM01075">
    <property type="entry name" value="CDT1"/>
    <property type="match status" value="1"/>
</dbReference>
<organism evidence="3 4">
    <name type="scientific">Dorcoceras hygrometricum</name>
    <dbReference type="NCBI Taxonomy" id="472368"/>
    <lineage>
        <taxon>Eukaryota</taxon>
        <taxon>Viridiplantae</taxon>
        <taxon>Streptophyta</taxon>
        <taxon>Embryophyta</taxon>
        <taxon>Tracheophyta</taxon>
        <taxon>Spermatophyta</taxon>
        <taxon>Magnoliopsida</taxon>
        <taxon>eudicotyledons</taxon>
        <taxon>Gunneridae</taxon>
        <taxon>Pentapetalae</taxon>
        <taxon>asterids</taxon>
        <taxon>lamiids</taxon>
        <taxon>Lamiales</taxon>
        <taxon>Gesneriaceae</taxon>
        <taxon>Didymocarpoideae</taxon>
        <taxon>Trichosporeae</taxon>
        <taxon>Loxocarpinae</taxon>
        <taxon>Dorcoceras</taxon>
    </lineage>
</organism>
<sequence length="442" mass="49558">MKGGGEENSIQELNETGDVISFPDCSLSKGETENQCVDFSSPTPAKTKEPSRVKCQEMSIVELSQNYATLSEFYDGMVTSLRLLGLSKRAPTFNNISCQVEILTGRKLLFTHLAQIKYILPEAVQIDKILIHDGKTKCMKPDMKITLIFDVVDGHSEESVFVALSNLFSSRIREFHAAHPEDTNIPEATLPEPFNQRSFTVQENQVMKDSSASHDSDGLNLSHFSPFRKFFSERADVLEIEKTNLLSPLKSPGVINEENKKTTMHSDYPSEPSISENTPVKIASTSDGHLVETPVQTTPLRIIPPSTLVLTCEDESKTTVSQNCKQPSSTAKKSLDFYCLDGDDTQNSPEETSVCLSDLVLLVHTIFKSVNFCPVTKEELIQKIILHNCEIDDQGDVEKQIEHLEKLVPDWFYKKLLISGDTLYNVKKHSDLNLVRERINDK</sequence>
<evidence type="ECO:0000256" key="1">
    <source>
        <dbReference type="SAM" id="MobiDB-lite"/>
    </source>
</evidence>
<reference evidence="3 4" key="1">
    <citation type="journal article" date="2015" name="Proc. Natl. Acad. Sci. U.S.A.">
        <title>The resurrection genome of Boea hygrometrica: A blueprint for survival of dehydration.</title>
        <authorList>
            <person name="Xiao L."/>
            <person name="Yang G."/>
            <person name="Zhang L."/>
            <person name="Yang X."/>
            <person name="Zhao S."/>
            <person name="Ji Z."/>
            <person name="Zhou Q."/>
            <person name="Hu M."/>
            <person name="Wang Y."/>
            <person name="Chen M."/>
            <person name="Xu Y."/>
            <person name="Jin H."/>
            <person name="Xiao X."/>
            <person name="Hu G."/>
            <person name="Bao F."/>
            <person name="Hu Y."/>
            <person name="Wan P."/>
            <person name="Li L."/>
            <person name="Deng X."/>
            <person name="Kuang T."/>
            <person name="Xiang C."/>
            <person name="Zhu J.K."/>
            <person name="Oliver M.J."/>
            <person name="He Y."/>
        </authorList>
    </citation>
    <scope>NUCLEOTIDE SEQUENCE [LARGE SCALE GENOMIC DNA]</scope>
    <source>
        <strain evidence="4">cv. XS01</strain>
    </source>
</reference>
<dbReference type="PANTHER" id="PTHR28637">
    <property type="entry name" value="DNA REPLICATION FACTOR CDT1"/>
    <property type="match status" value="1"/>
</dbReference>